<proteinExistence type="predicted"/>
<organism evidence="1 2">
    <name type="scientific">Dermatophagoides farinae</name>
    <name type="common">American house dust mite</name>
    <dbReference type="NCBI Taxonomy" id="6954"/>
    <lineage>
        <taxon>Eukaryota</taxon>
        <taxon>Metazoa</taxon>
        <taxon>Ecdysozoa</taxon>
        <taxon>Arthropoda</taxon>
        <taxon>Chelicerata</taxon>
        <taxon>Arachnida</taxon>
        <taxon>Acari</taxon>
        <taxon>Acariformes</taxon>
        <taxon>Sarcoptiformes</taxon>
        <taxon>Astigmata</taxon>
        <taxon>Psoroptidia</taxon>
        <taxon>Analgoidea</taxon>
        <taxon>Pyroglyphidae</taxon>
        <taxon>Dermatophagoidinae</taxon>
        <taxon>Dermatophagoides</taxon>
    </lineage>
</organism>
<evidence type="ECO:0000313" key="2">
    <source>
        <dbReference type="Proteomes" id="UP000790347"/>
    </source>
</evidence>
<dbReference type="Proteomes" id="UP000790347">
    <property type="component" value="Unassembled WGS sequence"/>
</dbReference>
<sequence>MCYCTDSNDKIVFEINTMETSTADDKQSKPRKSNQRRRMKLIRRRANRKQAKHLTNLMITESNEQVGKFYEKIRNEYDHRKQQYELNELNRKQVEPLLNEIGRKRSELVSTLEKIVAIQNYRKSLNNNNNVADDDNDRFYRIIGEQIQIIREQIRTTNREETIIRNQILATNNDDDESVKFLSDEKLICTKNQHKNLFKSINFNRLLRLYDRRRLS</sequence>
<dbReference type="AlphaFoldDB" id="A0A922L236"/>
<accession>A0A922L236</accession>
<evidence type="ECO:0000313" key="1">
    <source>
        <dbReference type="EMBL" id="KAH9501995.1"/>
    </source>
</evidence>
<name>A0A922L236_DERFA</name>
<reference evidence="1" key="1">
    <citation type="submission" date="2013-05" db="EMBL/GenBank/DDBJ databases">
        <authorList>
            <person name="Yim A.K.Y."/>
            <person name="Chan T.F."/>
            <person name="Ji K.M."/>
            <person name="Liu X.Y."/>
            <person name="Zhou J.W."/>
            <person name="Li R.Q."/>
            <person name="Yang K.Y."/>
            <person name="Li J."/>
            <person name="Li M."/>
            <person name="Law P.T.W."/>
            <person name="Wu Y.L."/>
            <person name="Cai Z.L."/>
            <person name="Qin H."/>
            <person name="Bao Y."/>
            <person name="Leung R.K.K."/>
            <person name="Ng P.K.S."/>
            <person name="Zou J."/>
            <person name="Zhong X.J."/>
            <person name="Ran P.X."/>
            <person name="Zhong N.S."/>
            <person name="Liu Z.G."/>
            <person name="Tsui S.K.W."/>
        </authorList>
    </citation>
    <scope>NUCLEOTIDE SEQUENCE</scope>
    <source>
        <strain evidence="1">Derf</strain>
        <tissue evidence="1">Whole organism</tissue>
    </source>
</reference>
<gene>
    <name evidence="1" type="ORF">DERF_012798</name>
</gene>
<dbReference type="EMBL" id="ASGP02000006">
    <property type="protein sequence ID" value="KAH9501995.1"/>
    <property type="molecule type" value="Genomic_DNA"/>
</dbReference>
<keyword evidence="2" id="KW-1185">Reference proteome</keyword>
<comment type="caution">
    <text evidence="1">The sequence shown here is derived from an EMBL/GenBank/DDBJ whole genome shotgun (WGS) entry which is preliminary data.</text>
</comment>
<protein>
    <submittedName>
        <fullName evidence="1">Uncharacterized protein</fullName>
    </submittedName>
</protein>
<reference evidence="1" key="2">
    <citation type="journal article" date="2022" name="Res Sq">
        <title>Comparative Genomics Reveals Insights into the Divergent Evolution of Astigmatic Mites and Household Pest Adaptations.</title>
        <authorList>
            <person name="Xiong Q."/>
            <person name="Wan A.T.-Y."/>
            <person name="Liu X.-Y."/>
            <person name="Fung C.S.-H."/>
            <person name="Xiao X."/>
            <person name="Malainual N."/>
            <person name="Hou J."/>
            <person name="Wang L."/>
            <person name="Wang M."/>
            <person name="Yang K."/>
            <person name="Cui Y."/>
            <person name="Leung E."/>
            <person name="Nong W."/>
            <person name="Shin S.-K."/>
            <person name="Au S."/>
            <person name="Jeong K.Y."/>
            <person name="Chew F.T."/>
            <person name="Hui J."/>
            <person name="Leung T.F."/>
            <person name="Tungtrongchitr A."/>
            <person name="Zhong N."/>
            <person name="Liu Z."/>
            <person name="Tsui S."/>
        </authorList>
    </citation>
    <scope>NUCLEOTIDE SEQUENCE</scope>
    <source>
        <strain evidence="1">Derf</strain>
        <tissue evidence="1">Whole organism</tissue>
    </source>
</reference>